<dbReference type="SUPFAM" id="SSF46785">
    <property type="entry name" value="Winged helix' DNA-binding domain"/>
    <property type="match status" value="1"/>
</dbReference>
<keyword evidence="7" id="KW-1185">Reference proteome</keyword>
<evidence type="ECO:0000256" key="4">
    <source>
        <dbReference type="ARBA" id="ARBA00023163"/>
    </source>
</evidence>
<dbReference type="AlphaFoldDB" id="A0A3D9V0U5"/>
<dbReference type="PANTHER" id="PTHR30118">
    <property type="entry name" value="HTH-TYPE TRANSCRIPTIONAL REGULATOR LEUO-RELATED"/>
    <property type="match status" value="1"/>
</dbReference>
<evidence type="ECO:0000256" key="2">
    <source>
        <dbReference type="ARBA" id="ARBA00023015"/>
    </source>
</evidence>
<evidence type="ECO:0000259" key="5">
    <source>
        <dbReference type="PROSITE" id="PS50931"/>
    </source>
</evidence>
<protein>
    <submittedName>
        <fullName evidence="6">LysR family transcriptional regulator</fullName>
    </submittedName>
</protein>
<gene>
    <name evidence="6" type="ORF">DFJ65_2917</name>
</gene>
<dbReference type="Gene3D" id="3.40.190.10">
    <property type="entry name" value="Periplasmic binding protein-like II"/>
    <property type="match status" value="2"/>
</dbReference>
<dbReference type="Proteomes" id="UP000256253">
    <property type="component" value="Unassembled WGS sequence"/>
</dbReference>
<dbReference type="PROSITE" id="PS50931">
    <property type="entry name" value="HTH_LYSR"/>
    <property type="match status" value="1"/>
</dbReference>
<dbReference type="Pfam" id="PF03466">
    <property type="entry name" value="LysR_substrate"/>
    <property type="match status" value="1"/>
</dbReference>
<organism evidence="6 7">
    <name type="scientific">Calidifontibacter indicus</name>
    <dbReference type="NCBI Taxonomy" id="419650"/>
    <lineage>
        <taxon>Bacteria</taxon>
        <taxon>Bacillati</taxon>
        <taxon>Actinomycetota</taxon>
        <taxon>Actinomycetes</taxon>
        <taxon>Micrococcales</taxon>
        <taxon>Dermacoccaceae</taxon>
        <taxon>Calidifontibacter</taxon>
    </lineage>
</organism>
<dbReference type="GO" id="GO:0003700">
    <property type="term" value="F:DNA-binding transcription factor activity"/>
    <property type="evidence" value="ECO:0007669"/>
    <property type="project" value="InterPro"/>
</dbReference>
<evidence type="ECO:0000256" key="3">
    <source>
        <dbReference type="ARBA" id="ARBA00023125"/>
    </source>
</evidence>
<name>A0A3D9V0U5_9MICO</name>
<dbReference type="InterPro" id="IPR050389">
    <property type="entry name" value="LysR-type_TF"/>
</dbReference>
<dbReference type="SUPFAM" id="SSF53850">
    <property type="entry name" value="Periplasmic binding protein-like II"/>
    <property type="match status" value="1"/>
</dbReference>
<dbReference type="OrthoDB" id="8717159at2"/>
<dbReference type="EMBL" id="QTUA01000001">
    <property type="protein sequence ID" value="REF31834.1"/>
    <property type="molecule type" value="Genomic_DNA"/>
</dbReference>
<proteinExistence type="inferred from homology"/>
<feature type="domain" description="HTH lysR-type" evidence="5">
    <location>
        <begin position="13"/>
        <end position="69"/>
    </location>
</feature>
<dbReference type="GO" id="GO:0003677">
    <property type="term" value="F:DNA binding"/>
    <property type="evidence" value="ECO:0007669"/>
    <property type="project" value="UniProtKB-KW"/>
</dbReference>
<evidence type="ECO:0000256" key="1">
    <source>
        <dbReference type="ARBA" id="ARBA00009437"/>
    </source>
</evidence>
<keyword evidence="3" id="KW-0238">DNA-binding</keyword>
<dbReference type="Pfam" id="PF00126">
    <property type="entry name" value="HTH_1"/>
    <property type="match status" value="1"/>
</dbReference>
<dbReference type="Gene3D" id="1.10.10.10">
    <property type="entry name" value="Winged helix-like DNA-binding domain superfamily/Winged helix DNA-binding domain"/>
    <property type="match status" value="1"/>
</dbReference>
<dbReference type="PANTHER" id="PTHR30118:SF15">
    <property type="entry name" value="TRANSCRIPTIONAL REGULATORY PROTEIN"/>
    <property type="match status" value="1"/>
</dbReference>
<sequence length="316" mass="34250">MSNIDRGDISSADLNLLVVFDAVMREGSISAAAQVLHRSQPAVSASVARLRRQFGDELFVRTRTGVRPTPVAIEVYRWVSPGLDYLRRAVLGEASFDPERDRRDFVVGMSDDVEAALLPHVLDRTREFAGVRVLSRPASSATAVEMIDVGEIELAVGAATVTDAHHRTRRLFASGHSCIFNPRLLPLPSELSLEEYLDAPHLLISFDGRRGVVDDVLDGMARTRTVVGSTAQFASAAIQSATLPVLCTMPTHAALRFAAALDLTVCEPPIPLPHYDINLIWHAAAGADPAHEWFREVVVDAVDRFVSGGDSPAARG</sequence>
<comment type="similarity">
    <text evidence="1">Belongs to the LysR transcriptional regulatory family.</text>
</comment>
<reference evidence="6 7" key="1">
    <citation type="submission" date="2018-08" db="EMBL/GenBank/DDBJ databases">
        <title>Sequencing the genomes of 1000 actinobacteria strains.</title>
        <authorList>
            <person name="Klenk H.-P."/>
        </authorList>
    </citation>
    <scope>NUCLEOTIDE SEQUENCE [LARGE SCALE GENOMIC DNA]</scope>
    <source>
        <strain evidence="6 7">DSM 22967</strain>
    </source>
</reference>
<dbReference type="PRINTS" id="PR00039">
    <property type="entry name" value="HTHLYSR"/>
</dbReference>
<dbReference type="InterPro" id="IPR036388">
    <property type="entry name" value="WH-like_DNA-bd_sf"/>
</dbReference>
<accession>A0A3D9V0U5</accession>
<keyword evidence="2" id="KW-0805">Transcription regulation</keyword>
<evidence type="ECO:0000313" key="6">
    <source>
        <dbReference type="EMBL" id="REF31834.1"/>
    </source>
</evidence>
<comment type="caution">
    <text evidence="6">The sequence shown here is derived from an EMBL/GenBank/DDBJ whole genome shotgun (WGS) entry which is preliminary data.</text>
</comment>
<dbReference type="RefSeq" id="WP_115923620.1">
    <property type="nucleotide sequence ID" value="NZ_QTUA01000001.1"/>
</dbReference>
<evidence type="ECO:0000313" key="7">
    <source>
        <dbReference type="Proteomes" id="UP000256253"/>
    </source>
</evidence>
<keyword evidence="4" id="KW-0804">Transcription</keyword>
<dbReference type="InterPro" id="IPR005119">
    <property type="entry name" value="LysR_subst-bd"/>
</dbReference>
<dbReference type="InterPro" id="IPR036390">
    <property type="entry name" value="WH_DNA-bd_sf"/>
</dbReference>
<dbReference type="InterPro" id="IPR000847">
    <property type="entry name" value="LysR_HTH_N"/>
</dbReference>